<dbReference type="OrthoDB" id="201595at2759"/>
<sequence>MRVRRRFPNIDAIMKAGFIFEDEVKVIDDIDIVYNKYWAPINWAVALCHKMHKAGNLVAPPSLNACININLYVPIMSIMEFIFIVSWMKVAEALLNPLGEDDDDLELNFLIDKNISTGMAIVDRTQGYIPTLKKDIFSDAFYNPVYSEESQKNGGAERTLIGSAATVTLAEPDEKISMVKIDPRKSIDFGQSLRYRPTATMKRKISSALNLKRPSSSQSANAAVNEFPPPSPPPSALSAGGRFFSSLATPQRFEHSNAFANSSPQPPKSPSFNTTNSMLMKVDEEALERSSSEESVHSIIKAELDPNHSASKKPKDV</sequence>
<evidence type="ECO:0000256" key="4">
    <source>
        <dbReference type="ARBA" id="ARBA00023136"/>
    </source>
</evidence>
<dbReference type="PANTHER" id="PTHR10736">
    <property type="entry name" value="BESTROPHIN"/>
    <property type="match status" value="1"/>
</dbReference>
<protein>
    <recommendedName>
        <fullName evidence="6">Bestrophin homolog</fullName>
    </recommendedName>
</protein>
<keyword evidence="9" id="KW-1185">Reference proteome</keyword>
<dbReference type="STRING" id="2018661.A0A2A2JJQ8"/>
<proteinExistence type="inferred from homology"/>
<evidence type="ECO:0000256" key="6">
    <source>
        <dbReference type="RuleBase" id="RU363126"/>
    </source>
</evidence>
<dbReference type="GO" id="GO:0005886">
    <property type="term" value="C:plasma membrane"/>
    <property type="evidence" value="ECO:0007669"/>
    <property type="project" value="UniProtKB-SubCell"/>
</dbReference>
<feature type="compositionally biased region" description="Polar residues" evidence="7">
    <location>
        <begin position="208"/>
        <end position="222"/>
    </location>
</feature>
<evidence type="ECO:0000256" key="7">
    <source>
        <dbReference type="SAM" id="MobiDB-lite"/>
    </source>
</evidence>
<keyword evidence="4" id="KW-0472">Membrane</keyword>
<dbReference type="AlphaFoldDB" id="A0A2A2JJQ8"/>
<feature type="compositionally biased region" description="Basic and acidic residues" evidence="7">
    <location>
        <begin position="281"/>
        <end position="306"/>
    </location>
</feature>
<organism evidence="8 9">
    <name type="scientific">Diploscapter pachys</name>
    <dbReference type="NCBI Taxonomy" id="2018661"/>
    <lineage>
        <taxon>Eukaryota</taxon>
        <taxon>Metazoa</taxon>
        <taxon>Ecdysozoa</taxon>
        <taxon>Nematoda</taxon>
        <taxon>Chromadorea</taxon>
        <taxon>Rhabditida</taxon>
        <taxon>Rhabditina</taxon>
        <taxon>Rhabditomorpha</taxon>
        <taxon>Rhabditoidea</taxon>
        <taxon>Rhabditidae</taxon>
        <taxon>Diploscapter</taxon>
    </lineage>
</organism>
<keyword evidence="6" id="KW-0868">Chloride</keyword>
<keyword evidence="6" id="KW-1003">Cell membrane</keyword>
<comment type="function">
    <text evidence="6">Forms chloride channels.</text>
</comment>
<dbReference type="GO" id="GO:0005254">
    <property type="term" value="F:chloride channel activity"/>
    <property type="evidence" value="ECO:0007669"/>
    <property type="project" value="UniProtKB-KW"/>
</dbReference>
<dbReference type="InterPro" id="IPR000615">
    <property type="entry name" value="Bestrophin"/>
</dbReference>
<dbReference type="Proteomes" id="UP000218231">
    <property type="component" value="Unassembled WGS sequence"/>
</dbReference>
<gene>
    <name evidence="8" type="ORF">WR25_22395</name>
</gene>
<dbReference type="PANTHER" id="PTHR10736:SF58">
    <property type="entry name" value="BESTROPHIN HOMOLOG-RELATED"/>
    <property type="match status" value="1"/>
</dbReference>
<keyword evidence="6" id="KW-0869">Chloride channel</keyword>
<feature type="region of interest" description="Disordered" evidence="7">
    <location>
        <begin position="208"/>
        <end position="242"/>
    </location>
</feature>
<reference evidence="8 9" key="1">
    <citation type="journal article" date="2017" name="Curr. Biol.">
        <title>Genome architecture and evolution of a unichromosomal asexual nematode.</title>
        <authorList>
            <person name="Fradin H."/>
            <person name="Zegar C."/>
            <person name="Gutwein M."/>
            <person name="Lucas J."/>
            <person name="Kovtun M."/>
            <person name="Corcoran D."/>
            <person name="Baugh L.R."/>
            <person name="Kiontke K."/>
            <person name="Gunsalus K."/>
            <person name="Fitch D.H."/>
            <person name="Piano F."/>
        </authorList>
    </citation>
    <scope>NUCLEOTIDE SEQUENCE [LARGE SCALE GENOMIC DNA]</scope>
    <source>
        <strain evidence="8">PF1309</strain>
    </source>
</reference>
<evidence type="ECO:0000313" key="8">
    <source>
        <dbReference type="EMBL" id="PAV61782.1"/>
    </source>
</evidence>
<comment type="similarity">
    <text evidence="5 6">Belongs to the anion channel-forming bestrophin (TC 1.A.46) family. Calcium-sensitive chloride channel subfamily.</text>
</comment>
<evidence type="ECO:0000256" key="1">
    <source>
        <dbReference type="ARBA" id="ARBA00004141"/>
    </source>
</evidence>
<evidence type="ECO:0000313" key="9">
    <source>
        <dbReference type="Proteomes" id="UP000218231"/>
    </source>
</evidence>
<evidence type="ECO:0000256" key="2">
    <source>
        <dbReference type="ARBA" id="ARBA00022692"/>
    </source>
</evidence>
<comment type="subcellular location">
    <subcellularLocation>
        <location evidence="6">Cell membrane</location>
        <topology evidence="6">Multi-pass membrane protein</topology>
    </subcellularLocation>
    <subcellularLocation>
        <location evidence="1">Membrane</location>
        <topology evidence="1">Multi-pass membrane protein</topology>
    </subcellularLocation>
</comment>
<keyword evidence="3" id="KW-1133">Transmembrane helix</keyword>
<keyword evidence="2" id="KW-0812">Transmembrane</keyword>
<dbReference type="Pfam" id="PF01062">
    <property type="entry name" value="Bestrophin"/>
    <property type="match status" value="2"/>
</dbReference>
<accession>A0A2A2JJQ8</accession>
<evidence type="ECO:0000256" key="5">
    <source>
        <dbReference type="ARBA" id="ARBA00034769"/>
    </source>
</evidence>
<keyword evidence="6" id="KW-0813">Transport</keyword>
<dbReference type="InterPro" id="IPR021134">
    <property type="entry name" value="Bestrophin-like"/>
</dbReference>
<keyword evidence="6" id="KW-0407">Ion channel</keyword>
<feature type="region of interest" description="Disordered" evidence="7">
    <location>
        <begin position="254"/>
        <end position="317"/>
    </location>
</feature>
<evidence type="ECO:0000256" key="3">
    <source>
        <dbReference type="ARBA" id="ARBA00022989"/>
    </source>
</evidence>
<keyword evidence="6" id="KW-0406">Ion transport</keyword>
<dbReference type="GO" id="GO:0034707">
    <property type="term" value="C:chloride channel complex"/>
    <property type="evidence" value="ECO:0007669"/>
    <property type="project" value="UniProtKB-KW"/>
</dbReference>
<comment type="caution">
    <text evidence="8">The sequence shown here is derived from an EMBL/GenBank/DDBJ whole genome shotgun (WGS) entry which is preliminary data.</text>
</comment>
<dbReference type="EMBL" id="LIAE01010398">
    <property type="protein sequence ID" value="PAV61782.1"/>
    <property type="molecule type" value="Genomic_DNA"/>
</dbReference>
<name>A0A2A2JJQ8_9BILA</name>